<dbReference type="Gene3D" id="3.30.70.3550">
    <property type="entry name" value="Leucyl/phenylalanyl-tRNA-protein transferase, N-terminal domain"/>
    <property type="match status" value="1"/>
</dbReference>
<dbReference type="Pfam" id="PF03588">
    <property type="entry name" value="Leu_Phe_trans"/>
    <property type="match status" value="1"/>
</dbReference>
<dbReference type="RefSeq" id="WP_194035645.1">
    <property type="nucleotide sequence ID" value="NZ_CP063657.1"/>
</dbReference>
<dbReference type="GO" id="GO:0008914">
    <property type="term" value="F:leucyl-tRNA--protein transferase activity"/>
    <property type="evidence" value="ECO:0007669"/>
    <property type="project" value="UniProtKB-EC"/>
</dbReference>
<dbReference type="Gene3D" id="3.40.630.70">
    <property type="entry name" value="Leucyl/phenylalanyl-tRNA-protein transferase, C-terminal domain"/>
    <property type="match status" value="1"/>
</dbReference>
<evidence type="ECO:0000313" key="6">
    <source>
        <dbReference type="Proteomes" id="UP000593932"/>
    </source>
</evidence>
<keyword evidence="1 4" id="KW-0963">Cytoplasm</keyword>
<comment type="catalytic activity">
    <reaction evidence="4">
        <text>L-phenylalanyl-tRNA(Phe) + an N-terminal L-alpha-aminoacyl-[protein] = an N-terminal L-phenylalanyl-L-alpha-aminoacyl-[protein] + tRNA(Phe)</text>
        <dbReference type="Rhea" id="RHEA:43632"/>
        <dbReference type="Rhea" id="RHEA-COMP:9668"/>
        <dbReference type="Rhea" id="RHEA-COMP:9699"/>
        <dbReference type="Rhea" id="RHEA-COMP:10636"/>
        <dbReference type="Rhea" id="RHEA-COMP:10637"/>
        <dbReference type="ChEBI" id="CHEBI:78442"/>
        <dbReference type="ChEBI" id="CHEBI:78531"/>
        <dbReference type="ChEBI" id="CHEBI:78597"/>
        <dbReference type="ChEBI" id="CHEBI:83561"/>
        <dbReference type="EC" id="2.3.2.6"/>
    </reaction>
</comment>
<dbReference type="SUPFAM" id="SSF55729">
    <property type="entry name" value="Acyl-CoA N-acyltransferases (Nat)"/>
    <property type="match status" value="1"/>
</dbReference>
<comment type="catalytic activity">
    <reaction evidence="4">
        <text>N-terminal L-lysyl-[protein] + L-leucyl-tRNA(Leu) = N-terminal L-leucyl-L-lysyl-[protein] + tRNA(Leu) + H(+)</text>
        <dbReference type="Rhea" id="RHEA:12340"/>
        <dbReference type="Rhea" id="RHEA-COMP:9613"/>
        <dbReference type="Rhea" id="RHEA-COMP:9622"/>
        <dbReference type="Rhea" id="RHEA-COMP:12670"/>
        <dbReference type="Rhea" id="RHEA-COMP:12671"/>
        <dbReference type="ChEBI" id="CHEBI:15378"/>
        <dbReference type="ChEBI" id="CHEBI:65249"/>
        <dbReference type="ChEBI" id="CHEBI:78442"/>
        <dbReference type="ChEBI" id="CHEBI:78494"/>
        <dbReference type="ChEBI" id="CHEBI:133043"/>
        <dbReference type="EC" id="2.3.2.6"/>
    </reaction>
</comment>
<comment type="catalytic activity">
    <reaction evidence="4">
        <text>N-terminal L-arginyl-[protein] + L-leucyl-tRNA(Leu) = N-terminal L-leucyl-L-arginyl-[protein] + tRNA(Leu) + H(+)</text>
        <dbReference type="Rhea" id="RHEA:50416"/>
        <dbReference type="Rhea" id="RHEA-COMP:9613"/>
        <dbReference type="Rhea" id="RHEA-COMP:9622"/>
        <dbReference type="Rhea" id="RHEA-COMP:12672"/>
        <dbReference type="Rhea" id="RHEA-COMP:12673"/>
        <dbReference type="ChEBI" id="CHEBI:15378"/>
        <dbReference type="ChEBI" id="CHEBI:64719"/>
        <dbReference type="ChEBI" id="CHEBI:78442"/>
        <dbReference type="ChEBI" id="CHEBI:78494"/>
        <dbReference type="ChEBI" id="CHEBI:133044"/>
        <dbReference type="EC" id="2.3.2.6"/>
    </reaction>
</comment>
<dbReference type="EC" id="2.3.2.6" evidence="4"/>
<dbReference type="PANTHER" id="PTHR30098">
    <property type="entry name" value="LEUCYL/PHENYLALANYL-TRNA--PROTEIN TRANSFERASE"/>
    <property type="match status" value="1"/>
</dbReference>
<comment type="subcellular location">
    <subcellularLocation>
        <location evidence="4">Cytoplasm</location>
    </subcellularLocation>
</comment>
<name>A0A7S6UMS7_9GAMM</name>
<organism evidence="5 6">
    <name type="scientific">Novilysobacter avium</name>
    <dbReference type="NCBI Taxonomy" id="2781023"/>
    <lineage>
        <taxon>Bacteria</taxon>
        <taxon>Pseudomonadati</taxon>
        <taxon>Pseudomonadota</taxon>
        <taxon>Gammaproteobacteria</taxon>
        <taxon>Lysobacterales</taxon>
        <taxon>Lysobacteraceae</taxon>
        <taxon>Novilysobacter</taxon>
    </lineage>
</organism>
<proteinExistence type="inferred from homology"/>
<protein>
    <recommendedName>
        <fullName evidence="4">Leucyl/phenylalanyl-tRNA--protein transferase</fullName>
        <ecNumber evidence="4">2.3.2.6</ecNumber>
    </recommendedName>
    <alternativeName>
        <fullName evidence="4">L/F-transferase</fullName>
    </alternativeName>
    <alternativeName>
        <fullName evidence="4">Leucyltransferase</fullName>
    </alternativeName>
    <alternativeName>
        <fullName evidence="4">Phenyalanyltransferase</fullName>
    </alternativeName>
</protein>
<dbReference type="InterPro" id="IPR016181">
    <property type="entry name" value="Acyl_CoA_acyltransferase"/>
</dbReference>
<dbReference type="PANTHER" id="PTHR30098:SF2">
    <property type="entry name" value="LEUCYL_PHENYLALANYL-TRNA--PROTEIN TRANSFERASE"/>
    <property type="match status" value="1"/>
</dbReference>
<dbReference type="InterPro" id="IPR042203">
    <property type="entry name" value="Leu/Phe-tRNA_Trfase_C"/>
</dbReference>
<keyword evidence="6" id="KW-1185">Reference proteome</keyword>
<accession>A0A7S6UMS7</accession>
<evidence type="ECO:0000256" key="2">
    <source>
        <dbReference type="ARBA" id="ARBA00022679"/>
    </source>
</evidence>
<reference evidence="5 6" key="1">
    <citation type="submission" date="2020-10" db="EMBL/GenBank/DDBJ databases">
        <title>complete genome sequencing of Lysobacter sp. H23M41.</title>
        <authorList>
            <person name="Bae J.-W."/>
            <person name="Lee S.-Y."/>
        </authorList>
    </citation>
    <scope>NUCLEOTIDE SEQUENCE [LARGE SCALE GENOMIC DNA]</scope>
    <source>
        <strain evidence="5 6">H23M41</strain>
    </source>
</reference>
<dbReference type="NCBIfam" id="TIGR00667">
    <property type="entry name" value="aat"/>
    <property type="match status" value="1"/>
</dbReference>
<evidence type="ECO:0000313" key="5">
    <source>
        <dbReference type="EMBL" id="QOW23173.1"/>
    </source>
</evidence>
<dbReference type="InterPro" id="IPR004616">
    <property type="entry name" value="Leu/Phe-tRNA_Trfase"/>
</dbReference>
<dbReference type="Proteomes" id="UP000593932">
    <property type="component" value="Chromosome"/>
</dbReference>
<dbReference type="EMBL" id="CP063657">
    <property type="protein sequence ID" value="QOW23173.1"/>
    <property type="molecule type" value="Genomic_DNA"/>
</dbReference>
<gene>
    <name evidence="4" type="primary">aat</name>
    <name evidence="5" type="ORF">INQ42_06405</name>
</gene>
<sequence length="260" mass="28203">MPIYLPELSDDPVAPFPDPRTALRDPDGLLAMGGDLSPARLLTAYSSGIFPWYSEGQPLLWWSPDPRTVFRTNGVHLSRRFRRDLRRSDWTVTADTAFRQVIDNCAQTPRAGQPGTWITRAMCEAYDGLHELGYAHSIEVWDGVILVGGLYGVAIGRMFFGESMFSAAPGGSKIALAALAHHLDLRGWPLIDAQVENAHLMSLGAMSWPRDRFLDIAGALAGEAGEPGTWSERFGRLPASCLADEPVVTTGAAGPIGRGT</sequence>
<comment type="similarity">
    <text evidence="4">Belongs to the L/F-transferase family.</text>
</comment>
<evidence type="ECO:0000256" key="3">
    <source>
        <dbReference type="ARBA" id="ARBA00023315"/>
    </source>
</evidence>
<comment type="function">
    <text evidence="4">Functions in the N-end rule pathway of protein degradation where it conjugates Leu, Phe and, less efficiently, Met from aminoacyl-tRNAs to the N-termini of proteins containing an N-terminal arginine or lysine.</text>
</comment>
<dbReference type="HAMAP" id="MF_00688">
    <property type="entry name" value="Leu_Phe_trans"/>
    <property type="match status" value="1"/>
</dbReference>
<dbReference type="InterPro" id="IPR042221">
    <property type="entry name" value="Leu/Phe-tRNA_Trfase_N"/>
</dbReference>
<keyword evidence="3 4" id="KW-0012">Acyltransferase</keyword>
<keyword evidence="2 4" id="KW-0808">Transferase</keyword>
<evidence type="ECO:0000256" key="4">
    <source>
        <dbReference type="HAMAP-Rule" id="MF_00688"/>
    </source>
</evidence>
<evidence type="ECO:0000256" key="1">
    <source>
        <dbReference type="ARBA" id="ARBA00022490"/>
    </source>
</evidence>